<dbReference type="AlphaFoldDB" id="A0A2H0VGE8"/>
<evidence type="ECO:0000313" key="2">
    <source>
        <dbReference type="Proteomes" id="UP000231466"/>
    </source>
</evidence>
<name>A0A2H0VGE8_9BACT</name>
<dbReference type="Proteomes" id="UP000231466">
    <property type="component" value="Unassembled WGS sequence"/>
</dbReference>
<protein>
    <submittedName>
        <fullName evidence="1">Uncharacterized protein</fullName>
    </submittedName>
</protein>
<evidence type="ECO:0000313" key="1">
    <source>
        <dbReference type="EMBL" id="PIR98166.1"/>
    </source>
</evidence>
<sequence>MSNLDSVIYTDGREFFKELEEKYIKHDRGLFILTPSGAGKTYYCKNQEVQNWIDGDEIYFETKAEPPVESKWWDKGYQVINRVEQRCDVITAQVVDRGFWIMGSINHWLKPDAIVLPPISTLMERVKVRENNEYVGGLKEEHMDQMIQHMGIIRNWLVEYGVPEYKSIEEAVESLTSY</sequence>
<reference evidence="2" key="1">
    <citation type="submission" date="2017-09" db="EMBL/GenBank/DDBJ databases">
        <title>Depth-based differentiation of microbial function through sediment-hosted aquifers and enrichment of novel symbionts in the deep terrestrial subsurface.</title>
        <authorList>
            <person name="Probst A.J."/>
            <person name="Ladd B."/>
            <person name="Jarett J.K."/>
            <person name="Geller-Mcgrath D.E."/>
            <person name="Sieber C.M.K."/>
            <person name="Emerson J.B."/>
            <person name="Anantharaman K."/>
            <person name="Thomas B.C."/>
            <person name="Malmstrom R."/>
            <person name="Stieglmeier M."/>
            <person name="Klingl A."/>
            <person name="Woyke T."/>
            <person name="Ryan C.M."/>
            <person name="Banfield J.F."/>
        </authorList>
    </citation>
    <scope>NUCLEOTIDE SEQUENCE [LARGE SCALE GENOMIC DNA]</scope>
</reference>
<gene>
    <name evidence="1" type="ORF">COT89_00425</name>
</gene>
<comment type="caution">
    <text evidence="1">The sequence shown here is derived from an EMBL/GenBank/DDBJ whole genome shotgun (WGS) entry which is preliminary data.</text>
</comment>
<organism evidence="1 2">
    <name type="scientific">Candidatus Colwellbacteria bacterium CG10_big_fil_rev_8_21_14_0_10_42_22</name>
    <dbReference type="NCBI Taxonomy" id="1974540"/>
    <lineage>
        <taxon>Bacteria</taxon>
        <taxon>Candidatus Colwelliibacteriota</taxon>
    </lineage>
</organism>
<dbReference type="EMBL" id="PFAH01000002">
    <property type="protein sequence ID" value="PIR98166.1"/>
    <property type="molecule type" value="Genomic_DNA"/>
</dbReference>
<proteinExistence type="predicted"/>
<accession>A0A2H0VGE8</accession>